<reference evidence="1 2" key="1">
    <citation type="journal article" date="2012" name="New Phytol.">
        <title>Insight into trade-off between wood decay and parasitism from the genome of a fungal forest pathogen.</title>
        <authorList>
            <person name="Olson A."/>
            <person name="Aerts A."/>
            <person name="Asiegbu F."/>
            <person name="Belbahri L."/>
            <person name="Bouzid O."/>
            <person name="Broberg A."/>
            <person name="Canback B."/>
            <person name="Coutinho P.M."/>
            <person name="Cullen D."/>
            <person name="Dalman K."/>
            <person name="Deflorio G."/>
            <person name="van Diepen L.T."/>
            <person name="Dunand C."/>
            <person name="Duplessis S."/>
            <person name="Durling M."/>
            <person name="Gonthier P."/>
            <person name="Grimwood J."/>
            <person name="Fossdal C.G."/>
            <person name="Hansson D."/>
            <person name="Henrissat B."/>
            <person name="Hietala A."/>
            <person name="Himmelstrand K."/>
            <person name="Hoffmeister D."/>
            <person name="Hogberg N."/>
            <person name="James T.Y."/>
            <person name="Karlsson M."/>
            <person name="Kohler A."/>
            <person name="Kues U."/>
            <person name="Lee Y.H."/>
            <person name="Lin Y.C."/>
            <person name="Lind M."/>
            <person name="Lindquist E."/>
            <person name="Lombard V."/>
            <person name="Lucas S."/>
            <person name="Lunden K."/>
            <person name="Morin E."/>
            <person name="Murat C."/>
            <person name="Park J."/>
            <person name="Raffaello T."/>
            <person name="Rouze P."/>
            <person name="Salamov A."/>
            <person name="Schmutz J."/>
            <person name="Solheim H."/>
            <person name="Stahlberg J."/>
            <person name="Velez H."/>
            <person name="de Vries R.P."/>
            <person name="Wiebenga A."/>
            <person name="Woodward S."/>
            <person name="Yakovlev I."/>
            <person name="Garbelotto M."/>
            <person name="Martin F."/>
            <person name="Grigoriev I.V."/>
            <person name="Stenlid J."/>
        </authorList>
    </citation>
    <scope>NUCLEOTIDE SEQUENCE [LARGE SCALE GENOMIC DNA]</scope>
    <source>
        <strain evidence="1 2">TC 32-1</strain>
    </source>
</reference>
<organism evidence="1 2">
    <name type="scientific">Heterobasidion irregulare (strain TC 32-1)</name>
    <dbReference type="NCBI Taxonomy" id="747525"/>
    <lineage>
        <taxon>Eukaryota</taxon>
        <taxon>Fungi</taxon>
        <taxon>Dikarya</taxon>
        <taxon>Basidiomycota</taxon>
        <taxon>Agaricomycotina</taxon>
        <taxon>Agaricomycetes</taxon>
        <taxon>Russulales</taxon>
        <taxon>Bondarzewiaceae</taxon>
        <taxon>Heterobasidion</taxon>
        <taxon>Heterobasidion annosum species complex</taxon>
    </lineage>
</organism>
<evidence type="ECO:0000313" key="1">
    <source>
        <dbReference type="EMBL" id="ETW83815.1"/>
    </source>
</evidence>
<dbReference type="Proteomes" id="UP000030671">
    <property type="component" value="Unassembled WGS sequence"/>
</dbReference>
<proteinExistence type="predicted"/>
<gene>
    <name evidence="1" type="ORF">HETIRDRAFT_46610</name>
</gene>
<dbReference type="SUPFAM" id="SSF52266">
    <property type="entry name" value="SGNH hydrolase"/>
    <property type="match status" value="1"/>
</dbReference>
<evidence type="ECO:0000313" key="2">
    <source>
        <dbReference type="Proteomes" id="UP000030671"/>
    </source>
</evidence>
<dbReference type="RefSeq" id="XP_009543181.1">
    <property type="nucleotide sequence ID" value="XM_009544886.1"/>
</dbReference>
<dbReference type="EMBL" id="KI925456">
    <property type="protein sequence ID" value="ETW83815.1"/>
    <property type="molecule type" value="Genomic_DNA"/>
</dbReference>
<dbReference type="AlphaFoldDB" id="W4KET9"/>
<dbReference type="HOGENOM" id="CLU_015101_4_1_1"/>
<dbReference type="InterPro" id="IPR036514">
    <property type="entry name" value="SGNH_hydro_sf"/>
</dbReference>
<dbReference type="eggNOG" id="ENOG502SIGC">
    <property type="taxonomic scope" value="Eukaryota"/>
</dbReference>
<accession>W4KET9</accession>
<dbReference type="OrthoDB" id="1600564at2759"/>
<name>W4KET9_HETIT</name>
<dbReference type="Gene3D" id="3.40.50.1110">
    <property type="entry name" value="SGNH hydrolase"/>
    <property type="match status" value="1"/>
</dbReference>
<dbReference type="KEGG" id="hir:HETIRDRAFT_46610"/>
<dbReference type="GO" id="GO:0016788">
    <property type="term" value="F:hydrolase activity, acting on ester bonds"/>
    <property type="evidence" value="ECO:0007669"/>
    <property type="project" value="InterPro"/>
</dbReference>
<dbReference type="InParanoid" id="W4KET9"/>
<keyword evidence="2" id="KW-1185">Reference proteome</keyword>
<sequence>MSSTYRLGPYWQGYGGIKKLVIFGDSYSYVGYHSQAPPPTAARPLGVPFPGVPVNEPGQSNWVGHLITSHSHGQANILVYDYAVRGDTAPGVRRQILEQFLPTVGRKPRWASWTAAETLFVTWVGTNDCRLLCVEIQEIVRNLFAAQEQLYRAGARNFVFIDVPPIHRSPVGPIDGNNTFAQPFLIWNEELRSAVANFTALHPDVTSMVFSSWGTFSSVLDTPTAYGMRAQDTRVMGGTIWYDHIHPSTRLASVVARDLAAFLAMQPPTA</sequence>
<dbReference type="GeneID" id="20677200"/>
<dbReference type="Pfam" id="PF00657">
    <property type="entry name" value="Lipase_GDSL"/>
    <property type="match status" value="1"/>
</dbReference>
<dbReference type="STRING" id="747525.W4KET9"/>
<dbReference type="InterPro" id="IPR001087">
    <property type="entry name" value="GDSL"/>
</dbReference>
<protein>
    <submittedName>
        <fullName evidence="1">Carbohydrate esterase family 16 protein</fullName>
    </submittedName>
</protein>